<dbReference type="Gene3D" id="3.40.109.10">
    <property type="entry name" value="NADH Oxidase"/>
    <property type="match status" value="1"/>
</dbReference>
<evidence type="ECO:0008006" key="3">
    <source>
        <dbReference type="Google" id="ProtNLM"/>
    </source>
</evidence>
<protein>
    <recommendedName>
        <fullName evidence="3">Nitroreductase</fullName>
    </recommendedName>
</protein>
<reference evidence="1" key="1">
    <citation type="submission" date="2022-05" db="EMBL/GenBank/DDBJ databases">
        <title>Halomonas geminus sp. nov. and Halomonas llamarensis sp. nov. isolated from high-altitude salars of the Atacama Desert.</title>
        <authorList>
            <person name="Hintersatz C."/>
            <person name="Rojas L.A."/>
            <person name="Wei T.-S."/>
            <person name="Kutschke S."/>
            <person name="Lehmann F."/>
            <person name="Jain R."/>
            <person name="Pollmann K."/>
        </authorList>
    </citation>
    <scope>NUCLEOTIDE SEQUENCE</scope>
    <source>
        <strain evidence="1">ATCH28</strain>
    </source>
</reference>
<keyword evidence="2" id="KW-1185">Reference proteome</keyword>
<comment type="caution">
    <text evidence="1">The sequence shown here is derived from an EMBL/GenBank/DDBJ whole genome shotgun (WGS) entry which is preliminary data.</text>
</comment>
<evidence type="ECO:0000313" key="1">
    <source>
        <dbReference type="EMBL" id="MCL7942183.1"/>
    </source>
</evidence>
<dbReference type="InterPro" id="IPR000415">
    <property type="entry name" value="Nitroreductase-like"/>
</dbReference>
<proteinExistence type="predicted"/>
<sequence length="249" mass="26941">MAMLTEREAIERALAFILDANTRQLENPAFLRELEAWIRFNDAEAVDKGDGLSGRATGNPQAPRWLGKYLMRVMLRPKAENAKVARQVRSFAGLAVFVSAVDDRSHWVEAGRCYQRFALQATALGIRNAFVNQPVEEASVRPEFARSLGLAGGRPDLVVRVGRAPAMPRSLRRPVGSVMQQGRRDARARAAALPAYHLRDRLGQPAAAGVLPLPADQSAVAGCSAAREHAVPGGCRGRCLDASQGHVSS</sequence>
<gene>
    <name evidence="1" type="ORF">M8009_18030</name>
</gene>
<organism evidence="1 2">
    <name type="scientific">Halomonas gemina</name>
    <dbReference type="NCBI Taxonomy" id="2945105"/>
    <lineage>
        <taxon>Bacteria</taxon>
        <taxon>Pseudomonadati</taxon>
        <taxon>Pseudomonadota</taxon>
        <taxon>Gammaproteobacteria</taxon>
        <taxon>Oceanospirillales</taxon>
        <taxon>Halomonadaceae</taxon>
        <taxon>Halomonas</taxon>
    </lineage>
</organism>
<evidence type="ECO:0000313" key="2">
    <source>
        <dbReference type="Proteomes" id="UP001165369"/>
    </source>
</evidence>
<dbReference type="Proteomes" id="UP001165369">
    <property type="component" value="Unassembled WGS sequence"/>
</dbReference>
<dbReference type="EMBL" id="JAMJPK010000011">
    <property type="protein sequence ID" value="MCL7942183.1"/>
    <property type="molecule type" value="Genomic_DNA"/>
</dbReference>
<dbReference type="SUPFAM" id="SSF55469">
    <property type="entry name" value="FMN-dependent nitroreductase-like"/>
    <property type="match status" value="1"/>
</dbReference>
<accession>A0ABT0T5L6</accession>
<dbReference type="RefSeq" id="WP_250063732.1">
    <property type="nucleotide sequence ID" value="NZ_JAMJPK010000011.1"/>
</dbReference>
<name>A0ABT0T5L6_9GAMM</name>